<dbReference type="InterPro" id="IPR050256">
    <property type="entry name" value="Glycosyltransferase_2"/>
</dbReference>
<keyword evidence="3 10" id="KW-0808">Transferase</keyword>
<dbReference type="EMBL" id="MLJW01006502">
    <property type="protein sequence ID" value="OIQ66576.1"/>
    <property type="molecule type" value="Genomic_DNA"/>
</dbReference>
<dbReference type="PANTHER" id="PTHR48090">
    <property type="entry name" value="UNDECAPRENYL-PHOSPHATE 4-DEOXY-4-FORMAMIDO-L-ARABINOSE TRANSFERASE-RELATED"/>
    <property type="match status" value="1"/>
</dbReference>
<dbReference type="GO" id="GO:0009103">
    <property type="term" value="P:lipopolysaccharide biosynthetic process"/>
    <property type="evidence" value="ECO:0007669"/>
    <property type="project" value="UniProtKB-KW"/>
</dbReference>
<dbReference type="GO" id="GO:0005886">
    <property type="term" value="C:plasma membrane"/>
    <property type="evidence" value="ECO:0007669"/>
    <property type="project" value="TreeGrafter"/>
</dbReference>
<feature type="transmembrane region" description="Helical" evidence="8">
    <location>
        <begin position="184"/>
        <end position="209"/>
    </location>
</feature>
<dbReference type="InterPro" id="IPR029044">
    <property type="entry name" value="Nucleotide-diphossugar_trans"/>
</dbReference>
<keyword evidence="1" id="KW-1003">Cell membrane</keyword>
<evidence type="ECO:0000256" key="3">
    <source>
        <dbReference type="ARBA" id="ARBA00022679"/>
    </source>
</evidence>
<reference evidence="10" key="1">
    <citation type="submission" date="2016-10" db="EMBL/GenBank/DDBJ databases">
        <title>Sequence of Gallionella enrichment culture.</title>
        <authorList>
            <person name="Poehlein A."/>
            <person name="Muehling M."/>
            <person name="Daniel R."/>
        </authorList>
    </citation>
    <scope>NUCLEOTIDE SEQUENCE</scope>
</reference>
<accession>A0A1J5P733</accession>
<feature type="domain" description="Glycosyltransferase 2-like" evidence="9">
    <location>
        <begin position="2"/>
        <end position="72"/>
    </location>
</feature>
<dbReference type="EC" id="2.4.2.53" evidence="10"/>
<keyword evidence="6 8" id="KW-1133">Transmembrane helix</keyword>
<name>A0A1J5P733_9ZZZZ</name>
<evidence type="ECO:0000259" key="9">
    <source>
        <dbReference type="Pfam" id="PF00535"/>
    </source>
</evidence>
<dbReference type="AlphaFoldDB" id="A0A1J5P733"/>
<proteinExistence type="predicted"/>
<dbReference type="GO" id="GO:0099621">
    <property type="term" value="F:undecaprenyl-phosphate 4-deoxy-4-formamido-L-arabinose transferase activity"/>
    <property type="evidence" value="ECO:0007669"/>
    <property type="project" value="UniProtKB-EC"/>
</dbReference>
<feature type="transmembrane region" description="Helical" evidence="8">
    <location>
        <begin position="149"/>
        <end position="172"/>
    </location>
</feature>
<dbReference type="SUPFAM" id="SSF53448">
    <property type="entry name" value="Nucleotide-diphospho-sugar transferases"/>
    <property type="match status" value="1"/>
</dbReference>
<keyword evidence="2 10" id="KW-0328">Glycosyltransferase</keyword>
<evidence type="ECO:0000256" key="4">
    <source>
        <dbReference type="ARBA" id="ARBA00022692"/>
    </source>
</evidence>
<dbReference type="InterPro" id="IPR001173">
    <property type="entry name" value="Glyco_trans_2-like"/>
</dbReference>
<evidence type="ECO:0000313" key="10">
    <source>
        <dbReference type="EMBL" id="OIQ66576.1"/>
    </source>
</evidence>
<evidence type="ECO:0000256" key="8">
    <source>
        <dbReference type="SAM" id="Phobius"/>
    </source>
</evidence>
<keyword evidence="7 8" id="KW-0472">Membrane</keyword>
<protein>
    <submittedName>
        <fullName evidence="10">Undecaprenyl-phosphate 4-deoxy-4-formamido-L-arabinose transferase</fullName>
        <ecNumber evidence="10">2.4.2.53</ecNumber>
    </submittedName>
</protein>
<dbReference type="Pfam" id="PF00535">
    <property type="entry name" value="Glycos_transf_2"/>
    <property type="match status" value="1"/>
</dbReference>
<evidence type="ECO:0000256" key="7">
    <source>
        <dbReference type="ARBA" id="ARBA00023136"/>
    </source>
</evidence>
<organism evidence="10">
    <name type="scientific">mine drainage metagenome</name>
    <dbReference type="NCBI Taxonomy" id="410659"/>
    <lineage>
        <taxon>unclassified sequences</taxon>
        <taxon>metagenomes</taxon>
        <taxon>ecological metagenomes</taxon>
    </lineage>
</organism>
<evidence type="ECO:0000256" key="1">
    <source>
        <dbReference type="ARBA" id="ARBA00022475"/>
    </source>
</evidence>
<evidence type="ECO:0000256" key="6">
    <source>
        <dbReference type="ARBA" id="ARBA00022989"/>
    </source>
</evidence>
<sequence>MAGLKFAEGDVVVMMDDDLQHSPYDIPALYHKVLDGYDVCYAAFKNRQHAQWKVIGSAFNDRVAQYLLKKPKGLYLSPFKAIKREIRNELLKYHGPHVYLDGLILTVTNHIAMVMVDHHARHDGEGAYGFRRSMSLWLKMATNFSIAPLRFASFIGMAFSVLGFLLAILFIVQKLANNQVPAGWTSLMVIVLIMGGIQLLALGAIGEYLGRVFLSINNRPQYVIAQTLNVDDMPDK</sequence>
<evidence type="ECO:0000256" key="2">
    <source>
        <dbReference type="ARBA" id="ARBA00022676"/>
    </source>
</evidence>
<keyword evidence="4 8" id="KW-0812">Transmembrane</keyword>
<dbReference type="Gene3D" id="3.90.550.10">
    <property type="entry name" value="Spore Coat Polysaccharide Biosynthesis Protein SpsA, Chain A"/>
    <property type="match status" value="1"/>
</dbReference>
<evidence type="ECO:0000256" key="5">
    <source>
        <dbReference type="ARBA" id="ARBA00022985"/>
    </source>
</evidence>
<dbReference type="PANTHER" id="PTHR48090:SF3">
    <property type="entry name" value="UNDECAPRENYL-PHOSPHATE 4-DEOXY-4-FORMAMIDO-L-ARABINOSE TRANSFERASE"/>
    <property type="match status" value="1"/>
</dbReference>
<comment type="caution">
    <text evidence="10">The sequence shown here is derived from an EMBL/GenBank/DDBJ whole genome shotgun (WGS) entry which is preliminary data.</text>
</comment>
<gene>
    <name evidence="10" type="primary">arnC_18</name>
    <name evidence="10" type="ORF">GALL_518520</name>
</gene>
<keyword evidence="5" id="KW-0448">Lipopolysaccharide biosynthesis</keyword>